<gene>
    <name evidence="1" type="ORF">I7730_00215</name>
</gene>
<organism evidence="1">
    <name type="scientific">Vibrio vulnificus</name>
    <dbReference type="NCBI Taxonomy" id="672"/>
    <lineage>
        <taxon>Bacteria</taxon>
        <taxon>Pseudomonadati</taxon>
        <taxon>Pseudomonadota</taxon>
        <taxon>Gammaproteobacteria</taxon>
        <taxon>Vibrionales</taxon>
        <taxon>Vibrionaceae</taxon>
        <taxon>Vibrio</taxon>
    </lineage>
</organism>
<dbReference type="Proteomes" id="UP000863257">
    <property type="component" value="Unassembled WGS sequence"/>
</dbReference>
<reference evidence="1" key="2">
    <citation type="submission" date="2019-01" db="EMBL/GenBank/DDBJ databases">
        <authorList>
            <consortium name="NCBI Pathogen Detection Project"/>
        </authorList>
    </citation>
    <scope>NUCLEOTIDE SEQUENCE</scope>
    <source>
        <strain evidence="1">BCW_3452</strain>
    </source>
</reference>
<proteinExistence type="predicted"/>
<evidence type="ECO:0000313" key="1">
    <source>
        <dbReference type="EMBL" id="HAS8538222.1"/>
    </source>
</evidence>
<name>A0A8H9K6M3_VIBVL</name>
<protein>
    <submittedName>
        <fullName evidence="1">Uncharacterized protein</fullName>
    </submittedName>
</protein>
<dbReference type="EMBL" id="DACRBY010000001">
    <property type="protein sequence ID" value="HAS8538222.1"/>
    <property type="molecule type" value="Genomic_DNA"/>
</dbReference>
<sequence length="147" mass="16565">MNTTKFCILAFTEKQVLDAINYELETAGKKTEADRVVSVEIDNKYLICETTRHATLVVKFDTRFGYATIGIKSISKIVNKRKGWTMLFNGQPGRNLTSLVFNGENGKPHTSSIANLKECMIEIFGRNLKQKVEDQVQFECSLNPALV</sequence>
<accession>A0A8H9K6M3</accession>
<reference evidence="1" key="1">
    <citation type="journal article" date="2018" name="Genome Biol.">
        <title>SKESA: strategic k-mer extension for scrupulous assemblies.</title>
        <authorList>
            <person name="Souvorov A."/>
            <person name="Agarwala R."/>
            <person name="Lipman D.J."/>
        </authorList>
    </citation>
    <scope>NUCLEOTIDE SEQUENCE</scope>
    <source>
        <strain evidence="1">BCW_3452</strain>
    </source>
</reference>
<dbReference type="AlphaFoldDB" id="A0A8H9K6M3"/>
<comment type="caution">
    <text evidence="1">The sequence shown here is derived from an EMBL/GenBank/DDBJ whole genome shotgun (WGS) entry which is preliminary data.</text>
</comment>